<feature type="region of interest" description="Disordered" evidence="1">
    <location>
        <begin position="1"/>
        <end position="34"/>
    </location>
</feature>
<comment type="caution">
    <text evidence="2">The sequence shown here is derived from an EMBL/GenBank/DDBJ whole genome shotgun (WGS) entry which is preliminary data.</text>
</comment>
<protein>
    <submittedName>
        <fullName evidence="2">Uncharacterized protein</fullName>
    </submittedName>
</protein>
<sequence>MTSPAVKRPGSGEVEEEGERTRRPEASIERPRGKEELQRIGVSGLCVAWWNASAASLVFSVGRCLKEEGRSSHHVQSAAPAVLCALINLIASQAGSRTEALNAGTMLSIISNDVLPKLDTPGGLAWATDEQPEGAEWQRTNIELGGLSLSGLRTPIQVRTHAQTVQHVDTDMVFTPKLDNGGYMRECVNIVRYNRCRGSRQRVGVSLIKGGGFVKGSRGIQAGKGWRREAPESWLWARPRTEERHGSSRELSVMSVEDEDGGRRLAGVAVPYAEIGPTSAETARWSSLRRLLGSSGEFLPISCYRAEVAARAQMQFAGSPSFALVAQCRYAECHGKLSGPSWGSQAATVYDQEP</sequence>
<organism evidence="2 3">
    <name type="scientific">Roridomyces roridus</name>
    <dbReference type="NCBI Taxonomy" id="1738132"/>
    <lineage>
        <taxon>Eukaryota</taxon>
        <taxon>Fungi</taxon>
        <taxon>Dikarya</taxon>
        <taxon>Basidiomycota</taxon>
        <taxon>Agaricomycotina</taxon>
        <taxon>Agaricomycetes</taxon>
        <taxon>Agaricomycetidae</taxon>
        <taxon>Agaricales</taxon>
        <taxon>Marasmiineae</taxon>
        <taxon>Mycenaceae</taxon>
        <taxon>Roridomyces</taxon>
    </lineage>
</organism>
<accession>A0AAD7BCG9</accession>
<gene>
    <name evidence="2" type="ORF">FB45DRAFT_1104498</name>
</gene>
<proteinExistence type="predicted"/>
<evidence type="ECO:0000313" key="3">
    <source>
        <dbReference type="Proteomes" id="UP001221142"/>
    </source>
</evidence>
<dbReference type="AlphaFoldDB" id="A0AAD7BCG9"/>
<name>A0AAD7BCG9_9AGAR</name>
<evidence type="ECO:0000256" key="1">
    <source>
        <dbReference type="SAM" id="MobiDB-lite"/>
    </source>
</evidence>
<reference evidence="2" key="1">
    <citation type="submission" date="2023-03" db="EMBL/GenBank/DDBJ databases">
        <title>Massive genome expansion in bonnet fungi (Mycena s.s.) driven by repeated elements and novel gene families across ecological guilds.</title>
        <authorList>
            <consortium name="Lawrence Berkeley National Laboratory"/>
            <person name="Harder C.B."/>
            <person name="Miyauchi S."/>
            <person name="Viragh M."/>
            <person name="Kuo A."/>
            <person name="Thoen E."/>
            <person name="Andreopoulos B."/>
            <person name="Lu D."/>
            <person name="Skrede I."/>
            <person name="Drula E."/>
            <person name="Henrissat B."/>
            <person name="Morin E."/>
            <person name="Kohler A."/>
            <person name="Barry K."/>
            <person name="LaButti K."/>
            <person name="Morin E."/>
            <person name="Salamov A."/>
            <person name="Lipzen A."/>
            <person name="Mereny Z."/>
            <person name="Hegedus B."/>
            <person name="Baldrian P."/>
            <person name="Stursova M."/>
            <person name="Weitz H."/>
            <person name="Taylor A."/>
            <person name="Grigoriev I.V."/>
            <person name="Nagy L.G."/>
            <person name="Martin F."/>
            <person name="Kauserud H."/>
        </authorList>
    </citation>
    <scope>NUCLEOTIDE SEQUENCE</scope>
    <source>
        <strain evidence="2">9284</strain>
    </source>
</reference>
<feature type="compositionally biased region" description="Basic and acidic residues" evidence="1">
    <location>
        <begin position="19"/>
        <end position="34"/>
    </location>
</feature>
<dbReference type="EMBL" id="JARKIF010000021">
    <property type="protein sequence ID" value="KAJ7617240.1"/>
    <property type="molecule type" value="Genomic_DNA"/>
</dbReference>
<keyword evidence="3" id="KW-1185">Reference proteome</keyword>
<dbReference type="Proteomes" id="UP001221142">
    <property type="component" value="Unassembled WGS sequence"/>
</dbReference>
<evidence type="ECO:0000313" key="2">
    <source>
        <dbReference type="EMBL" id="KAJ7617240.1"/>
    </source>
</evidence>